<comment type="caution">
    <text evidence="3">The sequence shown here is derived from an EMBL/GenBank/DDBJ whole genome shotgun (WGS) entry which is preliminary data.</text>
</comment>
<dbReference type="PANTHER" id="PTHR43418">
    <property type="entry name" value="MULTIFUNCTIONAL TRYPTOPHAN BIOSYNTHESIS PROTEIN-RELATED"/>
    <property type="match status" value="1"/>
</dbReference>
<reference evidence="3" key="1">
    <citation type="submission" date="2024-03" db="EMBL/GenBank/DDBJ databases">
        <title>Human intestinal bacterial collection.</title>
        <authorList>
            <person name="Pauvert C."/>
            <person name="Hitch T.C.A."/>
            <person name="Clavel T."/>
        </authorList>
    </citation>
    <scope>NUCLEOTIDE SEQUENCE [LARGE SCALE GENOMIC DNA]</scope>
    <source>
        <strain evidence="3">CLA-AA-H89B</strain>
    </source>
</reference>
<evidence type="ECO:0000313" key="4">
    <source>
        <dbReference type="Proteomes" id="UP001546774"/>
    </source>
</evidence>
<accession>A0ABV1H2V1</accession>
<protein>
    <submittedName>
        <fullName evidence="3">Aminodeoxychorismate/anthranilate synthase component II</fullName>
        <ecNumber evidence="3">4.1.3.27</ecNumber>
    </submittedName>
</protein>
<dbReference type="Proteomes" id="UP001546774">
    <property type="component" value="Unassembled WGS sequence"/>
</dbReference>
<dbReference type="InterPro" id="IPR029062">
    <property type="entry name" value="Class_I_gatase-like"/>
</dbReference>
<dbReference type="SUPFAM" id="SSF52317">
    <property type="entry name" value="Class I glutamine amidotransferase-like"/>
    <property type="match status" value="1"/>
</dbReference>
<organism evidence="3 4">
    <name type="scientific">Lachnospira intestinalis</name>
    <dbReference type="NCBI Taxonomy" id="3133158"/>
    <lineage>
        <taxon>Bacteria</taxon>
        <taxon>Bacillati</taxon>
        <taxon>Bacillota</taxon>
        <taxon>Clostridia</taxon>
        <taxon>Lachnospirales</taxon>
        <taxon>Lachnospiraceae</taxon>
        <taxon>Lachnospira</taxon>
    </lineage>
</organism>
<proteinExistence type="predicted"/>
<keyword evidence="4" id="KW-1185">Reference proteome</keyword>
<dbReference type="PRINTS" id="PR00099">
    <property type="entry name" value="CPSGATASE"/>
</dbReference>
<evidence type="ECO:0000313" key="3">
    <source>
        <dbReference type="EMBL" id="MEQ2553727.1"/>
    </source>
</evidence>
<dbReference type="NCBIfam" id="TIGR00566">
    <property type="entry name" value="trpG_papA"/>
    <property type="match status" value="1"/>
</dbReference>
<evidence type="ECO:0000259" key="2">
    <source>
        <dbReference type="Pfam" id="PF00117"/>
    </source>
</evidence>
<evidence type="ECO:0000256" key="1">
    <source>
        <dbReference type="ARBA" id="ARBA00022962"/>
    </source>
</evidence>
<dbReference type="InterPro" id="IPR050472">
    <property type="entry name" value="Anth_synth/Amidotransfase"/>
</dbReference>
<keyword evidence="1" id="KW-0315">Glutamine amidotransferase</keyword>
<dbReference type="EMBL" id="JBBMFS010000001">
    <property type="protein sequence ID" value="MEQ2553727.1"/>
    <property type="molecule type" value="Genomic_DNA"/>
</dbReference>
<dbReference type="InterPro" id="IPR017926">
    <property type="entry name" value="GATASE"/>
</dbReference>
<dbReference type="PRINTS" id="PR00096">
    <property type="entry name" value="GATASE"/>
</dbReference>
<dbReference type="Pfam" id="PF00117">
    <property type="entry name" value="GATase"/>
    <property type="match status" value="1"/>
</dbReference>
<dbReference type="Gene3D" id="3.40.50.880">
    <property type="match status" value="1"/>
</dbReference>
<dbReference type="CDD" id="cd01743">
    <property type="entry name" value="GATase1_Anthranilate_Synthase"/>
    <property type="match status" value="1"/>
</dbReference>
<dbReference type="PROSITE" id="PS51273">
    <property type="entry name" value="GATASE_TYPE_1"/>
    <property type="match status" value="1"/>
</dbReference>
<sequence>MMLLIDNYDSFTYNLYQFIGTFNNDIKVVRNDKITIEEIEDLNPESIVISPGPKSPKEAGICLETIRHFAGKKPMLGICLGHQCIGEAFGATVSYAKKICHGKQSLIEHDTDGIFEGINEPVKVARYHSLAVIEDTLPDCLQVTARTQDGEIMAMKHREYPIVGLQFHPESIYTEHGKRMIENFVNNIGNGQKCLRNGD</sequence>
<dbReference type="EC" id="4.1.3.27" evidence="3"/>
<dbReference type="PANTHER" id="PTHR43418:SF4">
    <property type="entry name" value="MULTIFUNCTIONAL TRYPTOPHAN BIOSYNTHESIS PROTEIN"/>
    <property type="match status" value="1"/>
</dbReference>
<gene>
    <name evidence="3" type="ORF">WMO37_01685</name>
</gene>
<dbReference type="InterPro" id="IPR006221">
    <property type="entry name" value="TrpG/PapA_dom"/>
</dbReference>
<dbReference type="GO" id="GO:0004049">
    <property type="term" value="F:anthranilate synthase activity"/>
    <property type="evidence" value="ECO:0007669"/>
    <property type="project" value="UniProtKB-EC"/>
</dbReference>
<dbReference type="PRINTS" id="PR00097">
    <property type="entry name" value="ANTSNTHASEII"/>
</dbReference>
<keyword evidence="3" id="KW-0456">Lyase</keyword>
<name>A0ABV1H2V1_9FIRM</name>
<feature type="domain" description="Glutamine amidotransferase" evidence="2">
    <location>
        <begin position="3"/>
        <end position="186"/>
    </location>
</feature>